<dbReference type="Gene3D" id="1.20.5.190">
    <property type="match status" value="1"/>
</dbReference>
<dbReference type="InterPro" id="IPR000048">
    <property type="entry name" value="IQ_motif_EF-hand-BS"/>
</dbReference>
<keyword evidence="5" id="KW-0963">Cytoplasm</keyword>
<dbReference type="InterPro" id="IPR032675">
    <property type="entry name" value="LRR_dom_sf"/>
</dbReference>
<dbReference type="InterPro" id="IPR023096">
    <property type="entry name" value="G6P_Isomerase_C"/>
</dbReference>
<dbReference type="Pfam" id="PF00612">
    <property type="entry name" value="IQ"/>
    <property type="match status" value="2"/>
</dbReference>
<dbReference type="InterPro" id="IPR041698">
    <property type="entry name" value="Methyltransf_25"/>
</dbReference>
<dbReference type="GO" id="GO:0004347">
    <property type="term" value="F:glucose-6-phosphate isomerase activity"/>
    <property type="evidence" value="ECO:0007669"/>
    <property type="project" value="UniProtKB-EC"/>
</dbReference>
<dbReference type="Gene3D" id="1.10.1390.10">
    <property type="match status" value="1"/>
</dbReference>
<dbReference type="GO" id="GO:0051156">
    <property type="term" value="P:glucose 6-phosphate metabolic process"/>
    <property type="evidence" value="ECO:0007669"/>
    <property type="project" value="TreeGrafter"/>
</dbReference>
<dbReference type="HAMAP" id="MF_00473">
    <property type="entry name" value="G6P_isomerase"/>
    <property type="match status" value="1"/>
</dbReference>
<dbReference type="FunFam" id="3.40.50.10490:FF:000018">
    <property type="entry name" value="Glucose-6-phosphate isomerase"/>
    <property type="match status" value="1"/>
</dbReference>
<feature type="region of interest" description="Disordered" evidence="11">
    <location>
        <begin position="537"/>
        <end position="570"/>
    </location>
</feature>
<evidence type="ECO:0000256" key="2">
    <source>
        <dbReference type="ARBA" id="ARBA00006604"/>
    </source>
</evidence>
<dbReference type="PANTHER" id="PTHR11469:SF1">
    <property type="entry name" value="GLUCOSE-6-PHOSPHATE ISOMERASE"/>
    <property type="match status" value="1"/>
</dbReference>
<keyword evidence="9" id="KW-0862">Zinc</keyword>
<dbReference type="Gene3D" id="3.40.50.150">
    <property type="entry name" value="Vaccinia Virus protein VP39"/>
    <property type="match status" value="1"/>
</dbReference>
<organism evidence="13 14">
    <name type="scientific">Plasmopara halstedii</name>
    <name type="common">Downy mildew of sunflower</name>
    <dbReference type="NCBI Taxonomy" id="4781"/>
    <lineage>
        <taxon>Eukaryota</taxon>
        <taxon>Sar</taxon>
        <taxon>Stramenopiles</taxon>
        <taxon>Oomycota</taxon>
        <taxon>Peronosporomycetes</taxon>
        <taxon>Peronosporales</taxon>
        <taxon>Peronosporaceae</taxon>
        <taxon>Plasmopara</taxon>
    </lineage>
</organism>
<evidence type="ECO:0000256" key="6">
    <source>
        <dbReference type="ARBA" id="ARBA00023152"/>
    </source>
</evidence>
<dbReference type="Proteomes" id="UP000054928">
    <property type="component" value="Unassembled WGS sequence"/>
</dbReference>
<evidence type="ECO:0000256" key="11">
    <source>
        <dbReference type="SAM" id="MobiDB-lite"/>
    </source>
</evidence>
<feature type="domain" description="B box-type" evidence="12">
    <location>
        <begin position="1953"/>
        <end position="1999"/>
    </location>
</feature>
<evidence type="ECO:0000313" key="13">
    <source>
        <dbReference type="EMBL" id="CEG47541.1"/>
    </source>
</evidence>
<keyword evidence="9" id="KW-0479">Metal-binding</keyword>
<dbReference type="GO" id="GO:0008270">
    <property type="term" value="F:zinc ion binding"/>
    <property type="evidence" value="ECO:0007669"/>
    <property type="project" value="UniProtKB-KW"/>
</dbReference>
<dbReference type="CDD" id="cd05015">
    <property type="entry name" value="SIS_PGI_1"/>
    <property type="match status" value="1"/>
</dbReference>
<dbReference type="InterPro" id="IPR000315">
    <property type="entry name" value="Znf_B-box"/>
</dbReference>
<protein>
    <recommendedName>
        <fullName evidence="3 10">Glucose-6-phosphate isomerase</fullName>
        <ecNumber evidence="3 10">5.3.1.9</ecNumber>
    </recommendedName>
</protein>
<accession>A0A0P1B0P7</accession>
<evidence type="ECO:0000256" key="3">
    <source>
        <dbReference type="ARBA" id="ARBA00011952"/>
    </source>
</evidence>
<dbReference type="GO" id="GO:0048029">
    <property type="term" value="F:monosaccharide binding"/>
    <property type="evidence" value="ECO:0007669"/>
    <property type="project" value="TreeGrafter"/>
</dbReference>
<dbReference type="STRING" id="4781.A0A0P1B0P7"/>
<dbReference type="CDD" id="cd05016">
    <property type="entry name" value="SIS_PGI_2"/>
    <property type="match status" value="1"/>
</dbReference>
<dbReference type="InterPro" id="IPR029063">
    <property type="entry name" value="SAM-dependent_MTases_sf"/>
</dbReference>
<evidence type="ECO:0000259" key="12">
    <source>
        <dbReference type="PROSITE" id="PS50119"/>
    </source>
</evidence>
<dbReference type="SUPFAM" id="SSF53697">
    <property type="entry name" value="SIS domain"/>
    <property type="match status" value="1"/>
</dbReference>
<dbReference type="SMART" id="SM00367">
    <property type="entry name" value="LRR_CC"/>
    <property type="match status" value="15"/>
</dbReference>
<keyword evidence="7 10" id="KW-0413">Isomerase</keyword>
<dbReference type="UniPathway" id="UPA00109">
    <property type="reaction ID" value="UER00181"/>
</dbReference>
<dbReference type="PROSITE" id="PS00174">
    <property type="entry name" value="P_GLUCOSE_ISOMERASE_2"/>
    <property type="match status" value="1"/>
</dbReference>
<proteinExistence type="inferred from homology"/>
<evidence type="ECO:0000256" key="1">
    <source>
        <dbReference type="ARBA" id="ARBA00004926"/>
    </source>
</evidence>
<dbReference type="Gene3D" id="3.40.50.10490">
    <property type="entry name" value="Glucose-6-phosphate isomerase like protein, domain 1"/>
    <property type="match status" value="2"/>
</dbReference>
<evidence type="ECO:0000256" key="5">
    <source>
        <dbReference type="ARBA" id="ARBA00022490"/>
    </source>
</evidence>
<dbReference type="GO" id="GO:0097367">
    <property type="term" value="F:carbohydrate derivative binding"/>
    <property type="evidence" value="ECO:0007669"/>
    <property type="project" value="InterPro"/>
</dbReference>
<dbReference type="PRINTS" id="PR00662">
    <property type="entry name" value="G6PISOMERASE"/>
</dbReference>
<dbReference type="GO" id="GO:0006094">
    <property type="term" value="P:gluconeogenesis"/>
    <property type="evidence" value="ECO:0007669"/>
    <property type="project" value="UniProtKB-KW"/>
</dbReference>
<evidence type="ECO:0000256" key="10">
    <source>
        <dbReference type="RuleBase" id="RU000612"/>
    </source>
</evidence>
<evidence type="ECO:0000313" key="14">
    <source>
        <dbReference type="Proteomes" id="UP000054928"/>
    </source>
</evidence>
<dbReference type="PROSITE" id="PS00765">
    <property type="entry name" value="P_GLUCOSE_ISOMERASE_1"/>
    <property type="match status" value="1"/>
</dbReference>
<feature type="compositionally biased region" description="Basic and acidic residues" evidence="11">
    <location>
        <begin position="542"/>
        <end position="551"/>
    </location>
</feature>
<dbReference type="GO" id="GO:0005829">
    <property type="term" value="C:cytosol"/>
    <property type="evidence" value="ECO:0007669"/>
    <property type="project" value="TreeGrafter"/>
</dbReference>
<dbReference type="PROSITE" id="PS51463">
    <property type="entry name" value="P_GLUCOSE_ISOMERASE_3"/>
    <property type="match status" value="1"/>
</dbReference>
<dbReference type="EC" id="5.3.1.9" evidence="3 10"/>
<dbReference type="InterPro" id="IPR018189">
    <property type="entry name" value="Phosphoglucose_isomerase_CS"/>
</dbReference>
<dbReference type="InterPro" id="IPR035482">
    <property type="entry name" value="SIS_PGI_2"/>
</dbReference>
<comment type="catalytic activity">
    <reaction evidence="8 10">
        <text>alpha-D-glucose 6-phosphate = beta-D-fructose 6-phosphate</text>
        <dbReference type="Rhea" id="RHEA:11816"/>
        <dbReference type="ChEBI" id="CHEBI:57634"/>
        <dbReference type="ChEBI" id="CHEBI:58225"/>
        <dbReference type="EC" id="5.3.1.9"/>
    </reaction>
</comment>
<dbReference type="GeneID" id="36399464"/>
<keyword evidence="6 10" id="KW-0324">Glycolysis</keyword>
<keyword evidence="4 10" id="KW-0312">Gluconeogenesis</keyword>
<keyword evidence="9" id="KW-0863">Zinc-finger</keyword>
<dbReference type="CDD" id="cd19757">
    <property type="entry name" value="Bbox1"/>
    <property type="match status" value="1"/>
</dbReference>
<dbReference type="NCBIfam" id="NF001211">
    <property type="entry name" value="PRK00179.1"/>
    <property type="match status" value="1"/>
</dbReference>
<reference evidence="14" key="1">
    <citation type="submission" date="2014-09" db="EMBL/GenBank/DDBJ databases">
        <authorList>
            <person name="Sharma Rahul"/>
            <person name="Thines Marco"/>
        </authorList>
    </citation>
    <scope>NUCLEOTIDE SEQUENCE [LARGE SCALE GENOMIC DNA]</scope>
</reference>
<dbReference type="InterPro" id="IPR035476">
    <property type="entry name" value="SIS_PGI_1"/>
</dbReference>
<dbReference type="SMART" id="SM00015">
    <property type="entry name" value="IQ"/>
    <property type="match status" value="7"/>
</dbReference>
<name>A0A0P1B0P7_PLAHL</name>
<dbReference type="SUPFAM" id="SSF52047">
    <property type="entry name" value="RNI-like"/>
    <property type="match status" value="1"/>
</dbReference>
<evidence type="ECO:0000256" key="9">
    <source>
        <dbReference type="PROSITE-ProRule" id="PRU00024"/>
    </source>
</evidence>
<evidence type="ECO:0000256" key="4">
    <source>
        <dbReference type="ARBA" id="ARBA00022432"/>
    </source>
</evidence>
<dbReference type="PANTHER" id="PTHR11469">
    <property type="entry name" value="GLUCOSE-6-PHOSPHATE ISOMERASE"/>
    <property type="match status" value="1"/>
</dbReference>
<dbReference type="InterPro" id="IPR057207">
    <property type="entry name" value="FBXL15_LRR"/>
</dbReference>
<comment type="pathway">
    <text evidence="1 10">Carbohydrate degradation; glycolysis; D-glyceraldehyde 3-phosphate and glycerone phosphate from D-glucose: step 2/4.</text>
</comment>
<dbReference type="OrthoDB" id="5831190at2759"/>
<evidence type="ECO:0000256" key="7">
    <source>
        <dbReference type="ARBA" id="ARBA00023235"/>
    </source>
</evidence>
<keyword evidence="14" id="KW-1185">Reference proteome</keyword>
<dbReference type="FunFam" id="3.40.50.10490:FF:000031">
    <property type="entry name" value="Glucose-6-phosphate isomerase"/>
    <property type="match status" value="1"/>
</dbReference>
<dbReference type="Gene3D" id="3.80.10.10">
    <property type="entry name" value="Ribonuclease Inhibitor"/>
    <property type="match status" value="4"/>
</dbReference>
<dbReference type="InterPro" id="IPR046348">
    <property type="entry name" value="SIS_dom_sf"/>
</dbReference>
<comment type="similarity">
    <text evidence="2 10">Belongs to the GPI family.</text>
</comment>
<dbReference type="Pfam" id="PF25372">
    <property type="entry name" value="DUF7885"/>
    <property type="match status" value="3"/>
</dbReference>
<sequence>MINDTPAWKALAEHANEIKATHLRDLLADEARNAMMRTECQNIYLDFSRQNATSKTVDLLFELAEAAELKKKLHAIASGEHVNATEDRAVMHMALRAPKTEKIFVDGHDVVPDVHKVLDAVRAFSDSVRGGNFVGATGKKITNVISVGIGGSYLGPEFVFEALRYEPVAKAAAEGRKLRFLANVDPVDVARATSGLNPEETLVVIVSKTFTTAETMLNARTLRKWLVNDLTKKGSSEANAVAKHMVAASSAVPLVQQFGIDRANIFGFWDWVGGRYSVTSAVGILPLALQYGYDVTEHFLAGAHAMDKHLLETPLRNNLPVIMGLFGVWNSSFLGHGSRALLPYSQALLRFSAHIQQVDMESNGKRVTMEGGDLPFEAGEVNFGEPGTNGQHSFYQLIHQGRVVPCDFLGFCESQNPVQLENEPVSNHDELMSNFFAQPDALACGKTIEDLKAEGVPENLQNHKLFPGNRPSISLLFKKLDAFSTGQLLALYEHRTVVQGAIWGLNSFDQWGVELGKVLAKQNLDFRSHFSEMKSFKGLHQRKPEADDKSFESSSESSSPNASKTLATGDDPHANESWLINLQRRGGFWGDAHWYDLQLERRLPLAKSMLTEMVMALPPCGGKKVLDLCAGSGRASAAILKAYPTVKLILVDSSEKRLAMANQRLEKIQSGVQQRVQFVTKVVTSEQTTQLCDEPVEVVVACLAFHVLVEKPAHYAIEDKNDSLSVEEKYQHLFQAVWKALCPGGHVVYADHVGQLALFKQLQALEKAGFEDVDCAWRQDDSFVAALHYELAILRVYNENDKERSDLTLMRVRSTASTYKHRFNLLYTSSRPCDHKLITNVEIVFIRLRSRQLSPLTGFQSGRRPKTRDDVLDITSNATQVAIRRSSSSRRICREKSNVKLQKLSSYLSEAILVKLLSNQEESVRHLSQKNVTAQIEFQSSKHTSNYILEQINTNASKFTLEDVPLHLLQGVCVDLRRWSVIVSDQTLRRLAAHNTRITKIKQKDASIVGQSQQRFPLGEEAVQNLSLSCLNVEDQPTEILLLSGSDAITDVGLAVIAAAVPKLKHLDIGGAGRVTDTSLRLLGEYCPNLERLNLSDLYRVRGAGLAALVDRCGASLSHLSLAGCWHLEHWVLCRCFYAAPRLTHLDLSYCSQVGDEIIKTLARQCPLLRKLELSGCLKISDQGVVWIAQSCRQLEYIALDRPIGVRGVKHFTDLSCSALGLCRRLGVILLAGCRALTDVGVQSMISRCTQLTRLDLTGVIGLTDATCAAVGTACRELRSLRINGVKGISNVGLRHLSAGCTKLELLHVANLYLVSDGSNRDFGLEGLRAIASKCIMLRDLNLSGCFQLQERALVAIGMGCPALHRLSLQGCLNITLVAVLAVLKGCQQLARLDLSAVLQCDDRMLRAIAKYGSAIVQLVVVGCKRVGDAGLRDLAASRADQLELLDLTGCCLLSDAGLNALCDAFQRPKLAHLVLAKCPFITEESIARLACVCPKLLTISVHGCRVSARALQSLSSSWPFGVLQIPPSGSLTESTINMGIFPAQRAKDRRYIAEFGALWTAASTIQNLFRTRVARRELFERRQVVLQHAVARKLQSIWRGRQARRYALVLRMNVLHYAKIIQQHFRASRQLRFKQSEAHNLTQRQVEAAAVLVQRQYRAMRAGRDARCLVAGCRRDLAYKTQAVLKLQRIFRRRQCRKKLRLLHIQKLVQSRKEHSASVQIQRRYRGHKARQLVLSLRKAQQCFLGLQYRCAVRIQTRFRCAQALRTAERRRNVLLKREVAIIKLQSVFRAQRGRQAAGLLALAKQHQKQKQAVHLLQCHWRKGQTRFAGIIAAESRRILNQQQSEAAVVIQRITKKYLVRRRACSTVLELLMMQQRAIEMKQWASTLVQANWRRHQAYCRTRMERITQRTRWKQLLDSNNEHGAGIGAPFYFNQVNGTIRWRLPRDLLALTTRPTCAQCDIPESASFECATCSEFFCKHCDRVVHGGKRRRHNQRELFDYYGRRRDYGDGTFPSIWPSEIFQDASRGYDFVRFAPRDNYQEMVEEILNFVPVSTGSWDDDIASPIAAFSPTPTCTFMNGSTSKENEGQQQTVYRDDDFDEQGASLWEIFYDYAQEKYRYYHRISKRVVSRLPEQKGQLALKISD</sequence>
<dbReference type="GO" id="GO:0006096">
    <property type="term" value="P:glycolytic process"/>
    <property type="evidence" value="ECO:0007669"/>
    <property type="project" value="UniProtKB-UniPathway"/>
</dbReference>
<dbReference type="SUPFAM" id="SSF53335">
    <property type="entry name" value="S-adenosyl-L-methionine-dependent methyltransferases"/>
    <property type="match status" value="1"/>
</dbReference>
<dbReference type="PROSITE" id="PS50119">
    <property type="entry name" value="ZF_BBOX"/>
    <property type="match status" value="1"/>
</dbReference>
<dbReference type="RefSeq" id="XP_024583910.1">
    <property type="nucleotide sequence ID" value="XM_024718519.1"/>
</dbReference>
<dbReference type="CDD" id="cd02440">
    <property type="entry name" value="AdoMet_MTases"/>
    <property type="match status" value="1"/>
</dbReference>
<dbReference type="InterPro" id="IPR006553">
    <property type="entry name" value="Leu-rich_rpt_Cys-con_subtyp"/>
</dbReference>
<dbReference type="EMBL" id="CCYD01002589">
    <property type="protein sequence ID" value="CEG47541.1"/>
    <property type="molecule type" value="Genomic_DNA"/>
</dbReference>
<dbReference type="PROSITE" id="PS50096">
    <property type="entry name" value="IQ"/>
    <property type="match status" value="3"/>
</dbReference>
<evidence type="ECO:0000256" key="8">
    <source>
        <dbReference type="ARBA" id="ARBA00029321"/>
    </source>
</evidence>
<dbReference type="FunFam" id="3.40.50.10490:FF:000048">
    <property type="entry name" value="Glucose-6-phosphate isomerase"/>
    <property type="match status" value="1"/>
</dbReference>
<dbReference type="Pfam" id="PF00342">
    <property type="entry name" value="PGI"/>
    <property type="match status" value="1"/>
</dbReference>
<dbReference type="Pfam" id="PF13649">
    <property type="entry name" value="Methyltransf_25"/>
    <property type="match status" value="1"/>
</dbReference>
<dbReference type="InterPro" id="IPR001672">
    <property type="entry name" value="G6P_Isomerase"/>
</dbReference>